<dbReference type="EMBL" id="JACGWJ010000002">
    <property type="protein sequence ID" value="KAL0435873.1"/>
    <property type="molecule type" value="Genomic_DNA"/>
</dbReference>
<dbReference type="PANTHER" id="PTHR45644:SF73">
    <property type="entry name" value="AAA-TYPE ATPASE FAMILY PROTEIN"/>
    <property type="match status" value="1"/>
</dbReference>
<feature type="compositionally biased region" description="Low complexity" evidence="3">
    <location>
        <begin position="77"/>
        <end position="86"/>
    </location>
</feature>
<reference evidence="4" key="2">
    <citation type="journal article" date="2024" name="Plant">
        <title>Genomic evolution and insights into agronomic trait innovations of Sesamum species.</title>
        <authorList>
            <person name="Miao H."/>
            <person name="Wang L."/>
            <person name="Qu L."/>
            <person name="Liu H."/>
            <person name="Sun Y."/>
            <person name="Le M."/>
            <person name="Wang Q."/>
            <person name="Wei S."/>
            <person name="Zheng Y."/>
            <person name="Lin W."/>
            <person name="Duan Y."/>
            <person name="Cao H."/>
            <person name="Xiong S."/>
            <person name="Wang X."/>
            <person name="Wei L."/>
            <person name="Li C."/>
            <person name="Ma Q."/>
            <person name="Ju M."/>
            <person name="Zhao R."/>
            <person name="Li G."/>
            <person name="Mu C."/>
            <person name="Tian Q."/>
            <person name="Mei H."/>
            <person name="Zhang T."/>
            <person name="Gao T."/>
            <person name="Zhang H."/>
        </authorList>
    </citation>
    <scope>NUCLEOTIDE SEQUENCE</scope>
    <source>
        <strain evidence="4">G02</strain>
    </source>
</reference>
<dbReference type="AlphaFoldDB" id="A0AAW2W3C1"/>
<dbReference type="PANTHER" id="PTHR45644">
    <property type="entry name" value="AAA ATPASE, PUTATIVE (AFU_ORTHOLOGUE AFUA_2G12920)-RELATED-RELATED"/>
    <property type="match status" value="1"/>
</dbReference>
<evidence type="ECO:0000256" key="1">
    <source>
        <dbReference type="ARBA" id="ARBA00022741"/>
    </source>
</evidence>
<dbReference type="Gene3D" id="1.10.8.60">
    <property type="match status" value="1"/>
</dbReference>
<protein>
    <submittedName>
        <fullName evidence="4">Uncharacterized protein</fullName>
    </submittedName>
</protein>
<accession>A0AAW2W3C1</accession>
<organism evidence="4">
    <name type="scientific">Sesamum radiatum</name>
    <name type="common">Black benniseed</name>
    <dbReference type="NCBI Taxonomy" id="300843"/>
    <lineage>
        <taxon>Eukaryota</taxon>
        <taxon>Viridiplantae</taxon>
        <taxon>Streptophyta</taxon>
        <taxon>Embryophyta</taxon>
        <taxon>Tracheophyta</taxon>
        <taxon>Spermatophyta</taxon>
        <taxon>Magnoliopsida</taxon>
        <taxon>eudicotyledons</taxon>
        <taxon>Gunneridae</taxon>
        <taxon>Pentapetalae</taxon>
        <taxon>asterids</taxon>
        <taxon>lamiids</taxon>
        <taxon>Lamiales</taxon>
        <taxon>Pedaliaceae</taxon>
        <taxon>Sesamum</taxon>
    </lineage>
</organism>
<sequence>MVETRRSSSSSKRALSSPSSSLPKGKRSKAAEASSSSTSDSRASEEVVGAVAAKELEAGSADLANGGGEKQSDDVAAEVAPETVAPGDSAIDVEKGKPGGPSLNRGKKRQLKSNAGAAWGKLLSQCSQDNFGRLHDRSKETPKTMKQLSRLFPNKVTIQIPQDEAVLVDWKQKLDRDTETLKSQSNIGSIRSNLCVTAAHCPIREILEKEKKEKALALAENRQLPALHSSADVRPLSMDDFRYAHEQVCASVSSESQNMNELLQWNELYGEGGSRKKSSLSYFM</sequence>
<keyword evidence="2" id="KW-0067">ATP-binding</keyword>
<dbReference type="GO" id="GO:0005524">
    <property type="term" value="F:ATP binding"/>
    <property type="evidence" value="ECO:0007669"/>
    <property type="project" value="UniProtKB-KW"/>
</dbReference>
<evidence type="ECO:0000256" key="3">
    <source>
        <dbReference type="SAM" id="MobiDB-lite"/>
    </source>
</evidence>
<feature type="region of interest" description="Disordered" evidence="3">
    <location>
        <begin position="1"/>
        <end position="110"/>
    </location>
</feature>
<comment type="caution">
    <text evidence="4">The sequence shown here is derived from an EMBL/GenBank/DDBJ whole genome shotgun (WGS) entry which is preliminary data.</text>
</comment>
<dbReference type="InterPro" id="IPR051701">
    <property type="entry name" value="Mito_OM_Translocase_MSP1"/>
</dbReference>
<keyword evidence="1" id="KW-0547">Nucleotide-binding</keyword>
<feature type="compositionally biased region" description="Low complexity" evidence="3">
    <location>
        <begin position="7"/>
        <end position="23"/>
    </location>
</feature>
<name>A0AAW2W3C1_SESRA</name>
<feature type="compositionally biased region" description="Low complexity" evidence="3">
    <location>
        <begin position="31"/>
        <end position="41"/>
    </location>
</feature>
<gene>
    <name evidence="4" type="ORF">Sradi_0295200</name>
</gene>
<evidence type="ECO:0000256" key="2">
    <source>
        <dbReference type="ARBA" id="ARBA00022840"/>
    </source>
</evidence>
<dbReference type="GO" id="GO:0005741">
    <property type="term" value="C:mitochondrial outer membrane"/>
    <property type="evidence" value="ECO:0007669"/>
    <property type="project" value="TreeGrafter"/>
</dbReference>
<reference evidence="4" key="1">
    <citation type="submission" date="2020-06" db="EMBL/GenBank/DDBJ databases">
        <authorList>
            <person name="Li T."/>
            <person name="Hu X."/>
            <person name="Zhang T."/>
            <person name="Song X."/>
            <person name="Zhang H."/>
            <person name="Dai N."/>
            <person name="Sheng W."/>
            <person name="Hou X."/>
            <person name="Wei L."/>
        </authorList>
    </citation>
    <scope>NUCLEOTIDE SEQUENCE</scope>
    <source>
        <strain evidence="4">G02</strain>
        <tissue evidence="4">Leaf</tissue>
    </source>
</reference>
<evidence type="ECO:0000313" key="4">
    <source>
        <dbReference type="EMBL" id="KAL0435873.1"/>
    </source>
</evidence>
<proteinExistence type="predicted"/>